<protein>
    <submittedName>
        <fullName evidence="5">Uncharacterized protein</fullName>
    </submittedName>
</protein>
<evidence type="ECO:0000313" key="2">
    <source>
        <dbReference type="EMBL" id="CAF4322256.1"/>
    </source>
</evidence>
<feature type="region of interest" description="Disordered" evidence="1">
    <location>
        <begin position="46"/>
        <end position="70"/>
    </location>
</feature>
<dbReference type="EMBL" id="CAJOBP010001928">
    <property type="protein sequence ID" value="CAF4322256.1"/>
    <property type="molecule type" value="Genomic_DNA"/>
</dbReference>
<sequence>MKSGIINQIERQYSQPTNDGTNTALNVDTIKSPSLFTKSYLPLFNSKTTSQSNETSNPAETIIGKEPTEF</sequence>
<dbReference type="Proteomes" id="UP000663862">
    <property type="component" value="Unassembled WGS sequence"/>
</dbReference>
<evidence type="ECO:0000313" key="8">
    <source>
        <dbReference type="Proteomes" id="UP000663873"/>
    </source>
</evidence>
<gene>
    <name evidence="3" type="ORF">HFQ381_LOCUS22342</name>
    <name evidence="6" type="ORF">QYT958_LOCUS24202</name>
    <name evidence="5" type="ORF">TOA249_LOCUS18240</name>
    <name evidence="4" type="ORF">TSG867_LOCUS25799</name>
    <name evidence="2" type="ORF">UJA718_LOCUS13949</name>
</gene>
<comment type="caution">
    <text evidence="5">The sequence shown here is derived from an EMBL/GenBank/DDBJ whole genome shotgun (WGS) entry which is preliminary data.</text>
</comment>
<accession>A0A821JIR0</accession>
<proteinExistence type="predicted"/>
<dbReference type="Proteomes" id="UP000663851">
    <property type="component" value="Unassembled WGS sequence"/>
</dbReference>
<dbReference type="AlphaFoldDB" id="A0A821JIR0"/>
<organism evidence="5 7">
    <name type="scientific">Rotaria socialis</name>
    <dbReference type="NCBI Taxonomy" id="392032"/>
    <lineage>
        <taxon>Eukaryota</taxon>
        <taxon>Metazoa</taxon>
        <taxon>Spiralia</taxon>
        <taxon>Gnathifera</taxon>
        <taxon>Rotifera</taxon>
        <taxon>Eurotatoria</taxon>
        <taxon>Bdelloidea</taxon>
        <taxon>Philodinida</taxon>
        <taxon>Philodinidae</taxon>
        <taxon>Rotaria</taxon>
    </lineage>
</organism>
<evidence type="ECO:0000313" key="4">
    <source>
        <dbReference type="EMBL" id="CAF4568556.1"/>
    </source>
</evidence>
<dbReference type="EMBL" id="CAJOBS010001347">
    <property type="protein sequence ID" value="CAF4720465.1"/>
    <property type="molecule type" value="Genomic_DNA"/>
</dbReference>
<dbReference type="EMBL" id="CAJOBO010002094">
    <property type="protein sequence ID" value="CAF4431033.1"/>
    <property type="molecule type" value="Genomic_DNA"/>
</dbReference>
<dbReference type="Proteomes" id="UP000663873">
    <property type="component" value="Unassembled WGS sequence"/>
</dbReference>
<name>A0A821JIR0_9BILA</name>
<evidence type="ECO:0000256" key="1">
    <source>
        <dbReference type="SAM" id="MobiDB-lite"/>
    </source>
</evidence>
<dbReference type="EMBL" id="CAJOBR010005095">
    <property type="protein sequence ID" value="CAF4806587.1"/>
    <property type="molecule type" value="Genomic_DNA"/>
</dbReference>
<dbReference type="EMBL" id="CAJOBQ010002587">
    <property type="protein sequence ID" value="CAF4568556.1"/>
    <property type="molecule type" value="Genomic_DNA"/>
</dbReference>
<dbReference type="Proteomes" id="UP000663848">
    <property type="component" value="Unassembled WGS sequence"/>
</dbReference>
<feature type="region of interest" description="Disordered" evidence="1">
    <location>
        <begin position="1"/>
        <end position="25"/>
    </location>
</feature>
<evidence type="ECO:0000313" key="7">
    <source>
        <dbReference type="Proteomes" id="UP000663838"/>
    </source>
</evidence>
<evidence type="ECO:0000313" key="3">
    <source>
        <dbReference type="EMBL" id="CAF4431033.1"/>
    </source>
</evidence>
<keyword evidence="8" id="KW-1185">Reference proteome</keyword>
<dbReference type="Proteomes" id="UP000663838">
    <property type="component" value="Unassembled WGS sequence"/>
</dbReference>
<reference evidence="5" key="1">
    <citation type="submission" date="2021-02" db="EMBL/GenBank/DDBJ databases">
        <authorList>
            <person name="Nowell W R."/>
        </authorList>
    </citation>
    <scope>NUCLEOTIDE SEQUENCE</scope>
</reference>
<feature type="compositionally biased region" description="Polar residues" evidence="1">
    <location>
        <begin position="46"/>
        <end position="59"/>
    </location>
</feature>
<evidence type="ECO:0000313" key="6">
    <source>
        <dbReference type="EMBL" id="CAF4806587.1"/>
    </source>
</evidence>
<evidence type="ECO:0000313" key="5">
    <source>
        <dbReference type="EMBL" id="CAF4720465.1"/>
    </source>
</evidence>